<feature type="region of interest" description="Disordered" evidence="1">
    <location>
        <begin position="1"/>
        <end position="36"/>
    </location>
</feature>
<name>A0ABS7ACH5_9PROT</name>
<dbReference type="Proteomes" id="UP001196565">
    <property type="component" value="Unassembled WGS sequence"/>
</dbReference>
<reference evidence="3 4" key="1">
    <citation type="submission" date="2021-07" db="EMBL/GenBank/DDBJ databases">
        <authorList>
            <person name="So Y."/>
        </authorList>
    </citation>
    <scope>NUCLEOTIDE SEQUENCE [LARGE SCALE GENOMIC DNA]</scope>
    <source>
        <strain evidence="3 4">HJA6</strain>
    </source>
</reference>
<dbReference type="Pfam" id="PF01381">
    <property type="entry name" value="HTH_3"/>
    <property type="match status" value="1"/>
</dbReference>
<dbReference type="SMART" id="SM00530">
    <property type="entry name" value="HTH_XRE"/>
    <property type="match status" value="1"/>
</dbReference>
<feature type="domain" description="HTH cro/C1-type" evidence="2">
    <location>
        <begin position="41"/>
        <end position="96"/>
    </location>
</feature>
<evidence type="ECO:0000313" key="4">
    <source>
        <dbReference type="Proteomes" id="UP001196565"/>
    </source>
</evidence>
<proteinExistence type="predicted"/>
<dbReference type="RefSeq" id="WP_219764628.1">
    <property type="nucleotide sequence ID" value="NZ_JAHYBZ010000007.1"/>
</dbReference>
<dbReference type="SUPFAM" id="SSF47413">
    <property type="entry name" value="lambda repressor-like DNA-binding domains"/>
    <property type="match status" value="1"/>
</dbReference>
<dbReference type="Gene3D" id="1.10.260.40">
    <property type="entry name" value="lambda repressor-like DNA-binding domains"/>
    <property type="match status" value="1"/>
</dbReference>
<sequence length="190" mass="20480">MTGTIITATGGFSSTGIHGPRRPMGRPRKSDKPIPRWAADIKSARLAAGYRNQKSFGEAVGFSQQAVGDWESGKNRPPPEALPKIAEILGIPAQFLLPPSVAAVFEGQSPLTDAADIDEALARLVAEIHAILTSAGSKPTIQTAVRLAMRAWRSSGGTMTESADPTRLRLEVQKVRELWLEFRAVDRKSP</sequence>
<comment type="caution">
    <text evidence="3">The sequence shown here is derived from an EMBL/GenBank/DDBJ whole genome shotgun (WGS) entry which is preliminary data.</text>
</comment>
<dbReference type="InterPro" id="IPR010982">
    <property type="entry name" value="Lambda_DNA-bd_dom_sf"/>
</dbReference>
<dbReference type="PROSITE" id="PS50943">
    <property type="entry name" value="HTH_CROC1"/>
    <property type="match status" value="1"/>
</dbReference>
<dbReference type="CDD" id="cd00093">
    <property type="entry name" value="HTH_XRE"/>
    <property type="match status" value="1"/>
</dbReference>
<feature type="compositionally biased region" description="Polar residues" evidence="1">
    <location>
        <begin position="1"/>
        <end position="16"/>
    </location>
</feature>
<evidence type="ECO:0000313" key="3">
    <source>
        <dbReference type="EMBL" id="MBW6400012.1"/>
    </source>
</evidence>
<accession>A0ABS7ACH5</accession>
<evidence type="ECO:0000259" key="2">
    <source>
        <dbReference type="PROSITE" id="PS50943"/>
    </source>
</evidence>
<dbReference type="InterPro" id="IPR001387">
    <property type="entry name" value="Cro/C1-type_HTH"/>
</dbReference>
<protein>
    <submittedName>
        <fullName evidence="3">Helix-turn-helix domain-containing protein</fullName>
    </submittedName>
</protein>
<dbReference type="EMBL" id="JAHYBZ010000007">
    <property type="protein sequence ID" value="MBW6400012.1"/>
    <property type="molecule type" value="Genomic_DNA"/>
</dbReference>
<evidence type="ECO:0000256" key="1">
    <source>
        <dbReference type="SAM" id="MobiDB-lite"/>
    </source>
</evidence>
<keyword evidence="4" id="KW-1185">Reference proteome</keyword>
<organism evidence="3 4">
    <name type="scientific">Roseomonas alba</name>
    <dbReference type="NCBI Taxonomy" id="2846776"/>
    <lineage>
        <taxon>Bacteria</taxon>
        <taxon>Pseudomonadati</taxon>
        <taxon>Pseudomonadota</taxon>
        <taxon>Alphaproteobacteria</taxon>
        <taxon>Acetobacterales</taxon>
        <taxon>Roseomonadaceae</taxon>
        <taxon>Roseomonas</taxon>
    </lineage>
</organism>
<gene>
    <name evidence="3" type="ORF">KPL78_19280</name>
</gene>